<dbReference type="SUPFAM" id="SSF50156">
    <property type="entry name" value="PDZ domain-like"/>
    <property type="match status" value="1"/>
</dbReference>
<dbReference type="RefSeq" id="WP_161746662.1">
    <property type="nucleotide sequence ID" value="NZ_JAAAMV010000029.1"/>
</dbReference>
<dbReference type="Gene3D" id="1.10.101.10">
    <property type="entry name" value="PGBD-like superfamily/PGBD"/>
    <property type="match status" value="1"/>
</dbReference>
<dbReference type="Pfam" id="PF01471">
    <property type="entry name" value="PG_binding_1"/>
    <property type="match status" value="1"/>
</dbReference>
<dbReference type="InterPro" id="IPR001478">
    <property type="entry name" value="PDZ"/>
</dbReference>
<reference evidence="7 8" key="1">
    <citation type="submission" date="2020-01" db="EMBL/GenBank/DDBJ databases">
        <title>Paenibacillus soybeanensis sp. nov. isolated from the nodules of soybean (Glycine max(L.) Merr).</title>
        <authorList>
            <person name="Wang H."/>
        </authorList>
    </citation>
    <scope>NUCLEOTIDE SEQUENCE [LARGE SCALE GENOMIC DNA]</scope>
    <source>
        <strain evidence="7 8">T1</strain>
    </source>
</reference>
<accession>A0ABW9XYE5</accession>
<dbReference type="Pfam" id="PF03572">
    <property type="entry name" value="Peptidase_S41"/>
    <property type="match status" value="1"/>
</dbReference>
<evidence type="ECO:0000256" key="1">
    <source>
        <dbReference type="ARBA" id="ARBA00009179"/>
    </source>
</evidence>
<keyword evidence="4 5" id="KW-0720">Serine protease</keyword>
<dbReference type="Pfam" id="PF22694">
    <property type="entry name" value="CtpB_N-like"/>
    <property type="match status" value="1"/>
</dbReference>
<name>A0ABW9XYE5_9BACL</name>
<dbReference type="InterPro" id="IPR036366">
    <property type="entry name" value="PGBDSf"/>
</dbReference>
<organism evidence="7 8">
    <name type="scientific">Paenibacillus glycinis</name>
    <dbReference type="NCBI Taxonomy" id="2697035"/>
    <lineage>
        <taxon>Bacteria</taxon>
        <taxon>Bacillati</taxon>
        <taxon>Bacillota</taxon>
        <taxon>Bacilli</taxon>
        <taxon>Bacillales</taxon>
        <taxon>Paenibacillaceae</taxon>
        <taxon>Paenibacillus</taxon>
    </lineage>
</organism>
<dbReference type="Gene3D" id="2.30.42.10">
    <property type="match status" value="1"/>
</dbReference>
<feature type="domain" description="PDZ" evidence="6">
    <location>
        <begin position="88"/>
        <end position="164"/>
    </location>
</feature>
<dbReference type="Pfam" id="PF13180">
    <property type="entry name" value="PDZ_2"/>
    <property type="match status" value="1"/>
</dbReference>
<gene>
    <name evidence="7" type="ORF">GT019_27515</name>
</gene>
<dbReference type="SMART" id="SM00228">
    <property type="entry name" value="PDZ"/>
    <property type="match status" value="1"/>
</dbReference>
<keyword evidence="2 5" id="KW-0645">Protease</keyword>
<dbReference type="CDD" id="cd06782">
    <property type="entry name" value="cpPDZ_CPP-like"/>
    <property type="match status" value="1"/>
</dbReference>
<dbReference type="PANTHER" id="PTHR32060">
    <property type="entry name" value="TAIL-SPECIFIC PROTEASE"/>
    <property type="match status" value="1"/>
</dbReference>
<dbReference type="SMART" id="SM00245">
    <property type="entry name" value="TSPc"/>
    <property type="match status" value="1"/>
</dbReference>
<dbReference type="InterPro" id="IPR002477">
    <property type="entry name" value="Peptidoglycan-bd-like"/>
</dbReference>
<dbReference type="Gene3D" id="3.90.226.10">
    <property type="entry name" value="2-enoyl-CoA Hydratase, Chain A, domain 1"/>
    <property type="match status" value="1"/>
</dbReference>
<dbReference type="PROSITE" id="PS50106">
    <property type="entry name" value="PDZ"/>
    <property type="match status" value="1"/>
</dbReference>
<protein>
    <submittedName>
        <fullName evidence="7">PDZ domain-containing protein</fullName>
    </submittedName>
</protein>
<sequence length="480" mass="51730">MNRFGEKAGKQRRQATLVAIVAILVVAGFAGGRLSMLLQYPIIKDKAFGNLAYAYNEIMHDYLDGAKSKALVDGAAEGMVGSLQDPYSVYLSEDKGEAYMQSYEDHFVGIGVEIRQEDGAFIIDSIIKGAPSEKSGLKKEDVIENIDGAAVKGLTFDELKSKLQGKAGSTVKLQVQRQGQAGLQTVSVVRGDVPVLTVSSEMKANGIGEITISRFAEKTAQEFDTAIASLQKQGMKALLLDLRGNPGGLLDPTIQIANRFVPKGKTIVQVVYKDEKRVLTHKSNQKEPWTLPIAILVDAHTASSAEVLTAALKDTAGAQVVGEKTFGKGIVQNFNQLKDGSVLKLTEAQWRSPDGQWIHKKGIEPNVSVAAPDYALLPRLDAGLKLTIGDYGDTVVTVQKMLQAIGYDTGTGSGVYDEATAAAVRAFQQHESLPVNGDMNDKTAYRILARLTDKFQTEDPQRNKAMDLLRAAESVASSGK</sequence>
<dbReference type="SUPFAM" id="SSF52096">
    <property type="entry name" value="ClpP/crotonase"/>
    <property type="match status" value="1"/>
</dbReference>
<dbReference type="Proteomes" id="UP000665561">
    <property type="component" value="Unassembled WGS sequence"/>
</dbReference>
<evidence type="ECO:0000256" key="5">
    <source>
        <dbReference type="RuleBase" id="RU004404"/>
    </source>
</evidence>
<evidence type="ECO:0000259" key="6">
    <source>
        <dbReference type="PROSITE" id="PS50106"/>
    </source>
</evidence>
<comment type="caution">
    <text evidence="7">The sequence shown here is derived from an EMBL/GenBank/DDBJ whole genome shotgun (WGS) entry which is preliminary data.</text>
</comment>
<keyword evidence="8" id="KW-1185">Reference proteome</keyword>
<dbReference type="InterPro" id="IPR055210">
    <property type="entry name" value="CtpA/B_N"/>
</dbReference>
<dbReference type="InterPro" id="IPR005151">
    <property type="entry name" value="Tail-specific_protease"/>
</dbReference>
<dbReference type="CDD" id="cd07560">
    <property type="entry name" value="Peptidase_S41_CPP"/>
    <property type="match status" value="1"/>
</dbReference>
<evidence type="ECO:0000256" key="4">
    <source>
        <dbReference type="ARBA" id="ARBA00022825"/>
    </source>
</evidence>
<dbReference type="PANTHER" id="PTHR32060:SF30">
    <property type="entry name" value="CARBOXY-TERMINAL PROCESSING PROTEASE CTPA"/>
    <property type="match status" value="1"/>
</dbReference>
<dbReference type="InterPro" id="IPR036034">
    <property type="entry name" value="PDZ_sf"/>
</dbReference>
<evidence type="ECO:0000313" key="7">
    <source>
        <dbReference type="EMBL" id="NBD27640.1"/>
    </source>
</evidence>
<dbReference type="Gene3D" id="3.30.750.44">
    <property type="match status" value="1"/>
</dbReference>
<evidence type="ECO:0000313" key="8">
    <source>
        <dbReference type="Proteomes" id="UP000665561"/>
    </source>
</evidence>
<dbReference type="InterPro" id="IPR004447">
    <property type="entry name" value="Peptidase_S41A"/>
</dbReference>
<dbReference type="InterPro" id="IPR036365">
    <property type="entry name" value="PGBD-like_sf"/>
</dbReference>
<proteinExistence type="inferred from homology"/>
<comment type="similarity">
    <text evidence="1 5">Belongs to the peptidase S41A family.</text>
</comment>
<dbReference type="EMBL" id="JAAAMV010000029">
    <property type="protein sequence ID" value="NBD27640.1"/>
    <property type="molecule type" value="Genomic_DNA"/>
</dbReference>
<keyword evidence="3 5" id="KW-0378">Hydrolase</keyword>
<dbReference type="InterPro" id="IPR029045">
    <property type="entry name" value="ClpP/crotonase-like_dom_sf"/>
</dbReference>
<dbReference type="NCBIfam" id="TIGR00225">
    <property type="entry name" value="prc"/>
    <property type="match status" value="1"/>
</dbReference>
<evidence type="ECO:0000256" key="3">
    <source>
        <dbReference type="ARBA" id="ARBA00022801"/>
    </source>
</evidence>
<dbReference type="SUPFAM" id="SSF47090">
    <property type="entry name" value="PGBD-like"/>
    <property type="match status" value="1"/>
</dbReference>
<evidence type="ECO:0000256" key="2">
    <source>
        <dbReference type="ARBA" id="ARBA00022670"/>
    </source>
</evidence>